<keyword evidence="1" id="KW-1133">Transmembrane helix</keyword>
<dbReference type="GO" id="GO:0006355">
    <property type="term" value="P:regulation of DNA-templated transcription"/>
    <property type="evidence" value="ECO:0007669"/>
    <property type="project" value="TreeGrafter"/>
</dbReference>
<reference evidence="2" key="1">
    <citation type="journal article" date="2014" name="Int. J. Syst. Evol. Microbiol.">
        <title>Complete genome sequence of Corynebacterium casei LMG S-19264T (=DSM 44701T), isolated from a smear-ripened cheese.</title>
        <authorList>
            <consortium name="US DOE Joint Genome Institute (JGI-PGF)"/>
            <person name="Walter F."/>
            <person name="Albersmeier A."/>
            <person name="Kalinowski J."/>
            <person name="Ruckert C."/>
        </authorList>
    </citation>
    <scope>NUCLEOTIDE SEQUENCE</scope>
    <source>
        <strain evidence="2">CGMCC 1.15966</strain>
    </source>
</reference>
<sequence length="817" mass="93694">MDKRTSLSIGIDKPLVLAKKTELSFDLQFKPYQQDYFGYIFRLILDDNLNIDLIYDRRQDNGKHFKLIVGDKFTDINFDIPKSNLFYKWNNLKVLLDQEAGTIILKSANSTYRHLLNLADYKSYKLFFGFNDYKSFQSSDLPPMRIKDVMINCKGKVCNHWKLDETTGNKANDDQGSLMANSNNPSWIKRQREEWTLENEFYVSGQASVAFDHKNESVYIVSEDSLVRTNLGATVSTSWEYLKPPLYMVNGSQSIFDPLTGKVLNISIDQKIVSSFDTLSRTWSKGFQHPAHGTHYLSFNKFFSPKDSSIYMVAGYGHFRYKNSIHKYHIPTESWDSLAFSGDTLFPHYLGGMGVDKDGIYLLGGYGSSTGDQMLNPKISNDLVKMDINSNSFKTLYEINFPISEAVWANSLYIDEDSKTIFGLMFPRNKFKSFLQLVSISKDGTNFQELGSTIPFDFHDIKSFADFYYSKASNRFVAVTLFYDSALSQSRVRIYSLLAPALPYQITEGKQNPTTSKWIWISVIAFLTGGSVLLWLSKRKRKNVSHNMQPVSPKQEVGVHPNPVVFQKESSQKTSNRIQGACINLFRGDIQIFDQKGEEITKQFSPLLKELLTMFVVYTIHRGRGVSSEKLMELFWSDKSTSSATNNRSVNIAKINGLLEQLGEVKISKKSGYWSLENIDTIDIDFSQFMSLFNQSEELDKNEIDSLLRILEKGGFMFDTDYEWLDGIKDEVSIHATGLLSGLLKKLDLEKDAEIIIEVANRIFHFDSVHEEAMVYKCRALVQLGYHSLAHQCFENFSQVYQHLYDESYSKNYREIV</sequence>
<keyword evidence="1" id="KW-0472">Membrane</keyword>
<proteinExistence type="predicted"/>
<keyword evidence="3" id="KW-1185">Reference proteome</keyword>
<dbReference type="PANTHER" id="PTHR35807">
    <property type="entry name" value="TRANSCRIPTIONAL REGULATOR REDD-RELATED"/>
    <property type="match status" value="1"/>
</dbReference>
<organism evidence="2 3">
    <name type="scientific">Sphingobacterium cellulitidis</name>
    <dbReference type="NCBI Taxonomy" id="1768011"/>
    <lineage>
        <taxon>Bacteria</taxon>
        <taxon>Pseudomonadati</taxon>
        <taxon>Bacteroidota</taxon>
        <taxon>Sphingobacteriia</taxon>
        <taxon>Sphingobacteriales</taxon>
        <taxon>Sphingobacteriaceae</taxon>
        <taxon>Sphingobacterium</taxon>
    </lineage>
</organism>
<evidence type="ECO:0000313" key="2">
    <source>
        <dbReference type="EMBL" id="GGE11032.1"/>
    </source>
</evidence>
<dbReference type="EMBL" id="BMKM01000001">
    <property type="protein sequence ID" value="GGE11032.1"/>
    <property type="molecule type" value="Genomic_DNA"/>
</dbReference>
<dbReference type="RefSeq" id="WP_182497817.1">
    <property type="nucleotide sequence ID" value="NZ_BMKM01000001.1"/>
</dbReference>
<dbReference type="Proteomes" id="UP000614460">
    <property type="component" value="Unassembled WGS sequence"/>
</dbReference>
<name>A0A8H9FWU1_9SPHI</name>
<feature type="transmembrane region" description="Helical" evidence="1">
    <location>
        <begin position="518"/>
        <end position="536"/>
    </location>
</feature>
<evidence type="ECO:0000313" key="3">
    <source>
        <dbReference type="Proteomes" id="UP000614460"/>
    </source>
</evidence>
<accession>A0A8H9FWU1</accession>
<dbReference type="InterPro" id="IPR051677">
    <property type="entry name" value="AfsR-DnrI-RedD_regulator"/>
</dbReference>
<protein>
    <submittedName>
        <fullName evidence="2">Uncharacterized protein</fullName>
    </submittedName>
</protein>
<dbReference type="AlphaFoldDB" id="A0A8H9FWU1"/>
<keyword evidence="1" id="KW-0812">Transmembrane</keyword>
<dbReference type="PANTHER" id="PTHR35807:SF1">
    <property type="entry name" value="TRANSCRIPTIONAL REGULATOR REDD"/>
    <property type="match status" value="1"/>
</dbReference>
<reference evidence="2" key="2">
    <citation type="submission" date="2020-09" db="EMBL/GenBank/DDBJ databases">
        <authorList>
            <person name="Sun Q."/>
            <person name="Zhou Y."/>
        </authorList>
    </citation>
    <scope>NUCLEOTIDE SEQUENCE</scope>
    <source>
        <strain evidence="2">CGMCC 1.15966</strain>
    </source>
</reference>
<dbReference type="Gene3D" id="2.120.10.80">
    <property type="entry name" value="Kelch-type beta propeller"/>
    <property type="match status" value="1"/>
</dbReference>
<dbReference type="SUPFAM" id="SSF117281">
    <property type="entry name" value="Kelch motif"/>
    <property type="match status" value="1"/>
</dbReference>
<gene>
    <name evidence="2" type="ORF">GCM10011516_05980</name>
</gene>
<dbReference type="InterPro" id="IPR015915">
    <property type="entry name" value="Kelch-typ_b-propeller"/>
</dbReference>
<comment type="caution">
    <text evidence="2">The sequence shown here is derived from an EMBL/GenBank/DDBJ whole genome shotgun (WGS) entry which is preliminary data.</text>
</comment>
<evidence type="ECO:0000256" key="1">
    <source>
        <dbReference type="SAM" id="Phobius"/>
    </source>
</evidence>
<dbReference type="GO" id="GO:0003677">
    <property type="term" value="F:DNA binding"/>
    <property type="evidence" value="ECO:0007669"/>
    <property type="project" value="TreeGrafter"/>
</dbReference>